<dbReference type="AlphaFoldDB" id="A0AAD6T613"/>
<proteinExistence type="predicted"/>
<dbReference type="EMBL" id="JARJCM010000024">
    <property type="protein sequence ID" value="KAJ7040078.1"/>
    <property type="molecule type" value="Genomic_DNA"/>
</dbReference>
<reference evidence="2" key="1">
    <citation type="submission" date="2023-03" db="EMBL/GenBank/DDBJ databases">
        <title>Massive genome expansion in bonnet fungi (Mycena s.s.) driven by repeated elements and novel gene families across ecological guilds.</title>
        <authorList>
            <consortium name="Lawrence Berkeley National Laboratory"/>
            <person name="Harder C.B."/>
            <person name="Miyauchi S."/>
            <person name="Viragh M."/>
            <person name="Kuo A."/>
            <person name="Thoen E."/>
            <person name="Andreopoulos B."/>
            <person name="Lu D."/>
            <person name="Skrede I."/>
            <person name="Drula E."/>
            <person name="Henrissat B."/>
            <person name="Morin E."/>
            <person name="Kohler A."/>
            <person name="Barry K."/>
            <person name="LaButti K."/>
            <person name="Morin E."/>
            <person name="Salamov A."/>
            <person name="Lipzen A."/>
            <person name="Mereny Z."/>
            <person name="Hegedus B."/>
            <person name="Baldrian P."/>
            <person name="Stursova M."/>
            <person name="Weitz H."/>
            <person name="Taylor A."/>
            <person name="Grigoriev I.V."/>
            <person name="Nagy L.G."/>
            <person name="Martin F."/>
            <person name="Kauserud H."/>
        </authorList>
    </citation>
    <scope>NUCLEOTIDE SEQUENCE</scope>
    <source>
        <strain evidence="2">CBHHK200</strain>
    </source>
</reference>
<feature type="region of interest" description="Disordered" evidence="1">
    <location>
        <begin position="245"/>
        <end position="282"/>
    </location>
</feature>
<evidence type="ECO:0000313" key="2">
    <source>
        <dbReference type="EMBL" id="KAJ7040078.1"/>
    </source>
</evidence>
<dbReference type="Proteomes" id="UP001218188">
    <property type="component" value="Unassembled WGS sequence"/>
</dbReference>
<protein>
    <submittedName>
        <fullName evidence="2">Uncharacterized protein</fullName>
    </submittedName>
</protein>
<accession>A0AAD6T613</accession>
<name>A0AAD6T613_9AGAR</name>
<evidence type="ECO:0000256" key="1">
    <source>
        <dbReference type="SAM" id="MobiDB-lite"/>
    </source>
</evidence>
<keyword evidence="3" id="KW-1185">Reference proteome</keyword>
<feature type="compositionally biased region" description="Basic and acidic residues" evidence="1">
    <location>
        <begin position="261"/>
        <end position="270"/>
    </location>
</feature>
<evidence type="ECO:0000313" key="3">
    <source>
        <dbReference type="Proteomes" id="UP001218188"/>
    </source>
</evidence>
<organism evidence="2 3">
    <name type="scientific">Mycena alexandri</name>
    <dbReference type="NCBI Taxonomy" id="1745969"/>
    <lineage>
        <taxon>Eukaryota</taxon>
        <taxon>Fungi</taxon>
        <taxon>Dikarya</taxon>
        <taxon>Basidiomycota</taxon>
        <taxon>Agaricomycotina</taxon>
        <taxon>Agaricomycetes</taxon>
        <taxon>Agaricomycetidae</taxon>
        <taxon>Agaricales</taxon>
        <taxon>Marasmiineae</taxon>
        <taxon>Mycenaceae</taxon>
        <taxon>Mycena</taxon>
    </lineage>
</organism>
<gene>
    <name evidence="2" type="ORF">C8F04DRAFT_1254541</name>
</gene>
<comment type="caution">
    <text evidence="2">The sequence shown here is derived from an EMBL/GenBank/DDBJ whole genome shotgun (WGS) entry which is preliminary data.</text>
</comment>
<sequence length="282" mass="32718">MELYPAGLDVAGVFKLFWDDLKKPIDERYIHRLITDTTFRRIAGEMNEWEVVIFLKALQRAVTIARAYINGASTEFYERLFHKFRAVKLEITGKPIAFKRLVEGRVNLGILTRPRATRANILPVFLVLRRQSLGIGSVISVAKELPSDKELNLTFEARFQAWGRLLELIHTYVAEEHTLWLTHLEPIMHMLHRAENWAVWLEYNAQVRRRALNETFDPSVLQEDILRPLQTTTISKAIKKELTGELHSTERELGSSSRRSHPYDKTDNGHPFRPSSSLRCFI</sequence>